<evidence type="ECO:0000313" key="3">
    <source>
        <dbReference type="Proteomes" id="UP000184079"/>
    </source>
</evidence>
<proteinExistence type="predicted"/>
<keyword evidence="3" id="KW-1185">Reference proteome</keyword>
<dbReference type="EMBL" id="FQXD01000003">
    <property type="protein sequence ID" value="SHH06172.1"/>
    <property type="molecule type" value="Genomic_DNA"/>
</dbReference>
<dbReference type="AlphaFoldDB" id="A0A1M5PWZ5"/>
<reference evidence="3" key="1">
    <citation type="submission" date="2016-11" db="EMBL/GenBank/DDBJ databases">
        <authorList>
            <person name="Varghese N."/>
            <person name="Submissions S."/>
        </authorList>
    </citation>
    <scope>NUCLEOTIDE SEQUENCE [LARGE SCALE GENOMIC DNA]</scope>
    <source>
        <strain evidence="3">CGMCC 1.6496</strain>
    </source>
</reference>
<accession>A0A1M5PWZ5</accession>
<feature type="signal peptide" evidence="1">
    <location>
        <begin position="1"/>
        <end position="24"/>
    </location>
</feature>
<dbReference type="RefSeq" id="WP_073006162.1">
    <property type="nucleotide sequence ID" value="NZ_FQXD01000003.1"/>
</dbReference>
<feature type="chain" id="PRO_5012160680" description="Immunoglobulin-like domain of spore germination" evidence="1">
    <location>
        <begin position="25"/>
        <end position="141"/>
    </location>
</feature>
<dbReference type="PROSITE" id="PS51257">
    <property type="entry name" value="PROKAR_LIPOPROTEIN"/>
    <property type="match status" value="1"/>
</dbReference>
<evidence type="ECO:0000256" key="1">
    <source>
        <dbReference type="SAM" id="SignalP"/>
    </source>
</evidence>
<evidence type="ECO:0008006" key="4">
    <source>
        <dbReference type="Google" id="ProtNLM"/>
    </source>
</evidence>
<name>A0A1M5PWZ5_9BACI</name>
<organism evidence="2 3">
    <name type="scientific">Virgibacillus chiguensis</name>
    <dbReference type="NCBI Taxonomy" id="411959"/>
    <lineage>
        <taxon>Bacteria</taxon>
        <taxon>Bacillati</taxon>
        <taxon>Bacillota</taxon>
        <taxon>Bacilli</taxon>
        <taxon>Bacillales</taxon>
        <taxon>Bacillaceae</taxon>
        <taxon>Virgibacillus</taxon>
    </lineage>
</organism>
<dbReference type="Proteomes" id="UP000184079">
    <property type="component" value="Unassembled WGS sequence"/>
</dbReference>
<evidence type="ECO:0000313" key="2">
    <source>
        <dbReference type="EMBL" id="SHH06172.1"/>
    </source>
</evidence>
<dbReference type="OrthoDB" id="2719060at2"/>
<sequence length="141" mass="15888">MWKKVFLFLAISLVLFGCSTKNEKAGTTAKDTSTREAQTNGVRFENLDMEVKGGIAVLQGEVHANETNVFYQLEHEGESLSDETALPLEKKKGQWEKFMVEVELPEETLNAEEPPVIVIYGKNHDGEKINPNYFPVDVENK</sequence>
<protein>
    <recommendedName>
        <fullName evidence="4">Immunoglobulin-like domain of spore germination</fullName>
    </recommendedName>
</protein>
<keyword evidence="1" id="KW-0732">Signal</keyword>
<gene>
    <name evidence="2" type="ORF">SAMN05421807_103242</name>
</gene>